<evidence type="ECO:0000313" key="2">
    <source>
        <dbReference type="EMBL" id="KAF9467524.1"/>
    </source>
</evidence>
<dbReference type="InterPro" id="IPR001810">
    <property type="entry name" value="F-box_dom"/>
</dbReference>
<organism evidence="2 3">
    <name type="scientific">Collybia nuda</name>
    <dbReference type="NCBI Taxonomy" id="64659"/>
    <lineage>
        <taxon>Eukaryota</taxon>
        <taxon>Fungi</taxon>
        <taxon>Dikarya</taxon>
        <taxon>Basidiomycota</taxon>
        <taxon>Agaricomycotina</taxon>
        <taxon>Agaricomycetes</taxon>
        <taxon>Agaricomycetidae</taxon>
        <taxon>Agaricales</taxon>
        <taxon>Tricholomatineae</taxon>
        <taxon>Clitocybaceae</taxon>
        <taxon>Collybia</taxon>
    </lineage>
</organism>
<protein>
    <recommendedName>
        <fullName evidence="1">F-box domain-containing protein</fullName>
    </recommendedName>
</protein>
<name>A0A9P5YE00_9AGAR</name>
<gene>
    <name evidence="2" type="ORF">BDZ94DRAFT_961713</name>
</gene>
<dbReference type="AlphaFoldDB" id="A0A9P5YE00"/>
<accession>A0A9P5YE00</accession>
<evidence type="ECO:0000313" key="3">
    <source>
        <dbReference type="Proteomes" id="UP000807353"/>
    </source>
</evidence>
<evidence type="ECO:0000259" key="1">
    <source>
        <dbReference type="PROSITE" id="PS50181"/>
    </source>
</evidence>
<proteinExistence type="predicted"/>
<dbReference type="SUPFAM" id="SSF81383">
    <property type="entry name" value="F-box domain"/>
    <property type="match status" value="1"/>
</dbReference>
<dbReference type="OrthoDB" id="2745718at2759"/>
<dbReference type="Proteomes" id="UP000807353">
    <property type="component" value="Unassembled WGS sequence"/>
</dbReference>
<sequence length="509" mass="57817">MLHPTLSTLPGEVLEATLQQLDYISLLQCYSVCKLFKTTIDESSELQYIIELAHDGMIDHHSLGLSHAERLNRLRDLRTAWNNLAWKTQSVIPMHGLCHAYELVEGLFVKGNGANNVSMSWLPSSTKEGHEIHREDLKMQARDFAIDPGQNLIVFIDDATSNAAFAPDGRIINLHLRTISTHEAHESASQPVLKFTIPPNNVLGTFVRTVMLELAEDMLAVFVCTWNYRLLIWNWKKDILVIDSYLPGHELPRLTWDFSFITPRAYIMTSREANGSIEIFGIESETSKPPTPIASLQLPELDENVTPRSITTHTGPLNTPSSNQLFVRSPESRMHVICIQYNISFSPQGRYCMFIRNGTFLSYLSLHASGKTPAGTQVPWKAWGPKNTRFSINKTPFAWLRYVHGQRVVYPQETGNSMGTLQIMDFNMWPDVSKSTDSKTVKTICTRPTTLNTAHIFQRRVVTHLPYRTIVREVPDNYSAFMIDEDKIIGLKAQGVDDEELKELHVYTF</sequence>
<reference evidence="2" key="1">
    <citation type="submission" date="2020-11" db="EMBL/GenBank/DDBJ databases">
        <authorList>
            <consortium name="DOE Joint Genome Institute"/>
            <person name="Ahrendt S."/>
            <person name="Riley R."/>
            <person name="Andreopoulos W."/>
            <person name="Labutti K."/>
            <person name="Pangilinan J."/>
            <person name="Ruiz-Duenas F.J."/>
            <person name="Barrasa J.M."/>
            <person name="Sanchez-Garcia M."/>
            <person name="Camarero S."/>
            <person name="Miyauchi S."/>
            <person name="Serrano A."/>
            <person name="Linde D."/>
            <person name="Babiker R."/>
            <person name="Drula E."/>
            <person name="Ayuso-Fernandez I."/>
            <person name="Pacheco R."/>
            <person name="Padilla G."/>
            <person name="Ferreira P."/>
            <person name="Barriuso J."/>
            <person name="Kellner H."/>
            <person name="Castanera R."/>
            <person name="Alfaro M."/>
            <person name="Ramirez L."/>
            <person name="Pisabarro A.G."/>
            <person name="Kuo A."/>
            <person name="Tritt A."/>
            <person name="Lipzen A."/>
            <person name="He G."/>
            <person name="Yan M."/>
            <person name="Ng V."/>
            <person name="Cullen D."/>
            <person name="Martin F."/>
            <person name="Rosso M.-N."/>
            <person name="Henrissat B."/>
            <person name="Hibbett D."/>
            <person name="Martinez A.T."/>
            <person name="Grigoriev I.V."/>
        </authorList>
    </citation>
    <scope>NUCLEOTIDE SEQUENCE</scope>
    <source>
        <strain evidence="2">CBS 247.69</strain>
    </source>
</reference>
<keyword evidence="3" id="KW-1185">Reference proteome</keyword>
<dbReference type="PROSITE" id="PS50181">
    <property type="entry name" value="FBOX"/>
    <property type="match status" value="1"/>
</dbReference>
<dbReference type="EMBL" id="MU150236">
    <property type="protein sequence ID" value="KAF9467524.1"/>
    <property type="molecule type" value="Genomic_DNA"/>
</dbReference>
<comment type="caution">
    <text evidence="2">The sequence shown here is derived from an EMBL/GenBank/DDBJ whole genome shotgun (WGS) entry which is preliminary data.</text>
</comment>
<feature type="domain" description="F-box" evidence="1">
    <location>
        <begin position="3"/>
        <end position="49"/>
    </location>
</feature>
<dbReference type="Pfam" id="PF00646">
    <property type="entry name" value="F-box"/>
    <property type="match status" value="1"/>
</dbReference>
<dbReference type="InterPro" id="IPR036047">
    <property type="entry name" value="F-box-like_dom_sf"/>
</dbReference>